<comment type="cofactor">
    <cofactor evidence="1">
        <name>[4Fe-4S] cluster</name>
        <dbReference type="ChEBI" id="CHEBI:49883"/>
    </cofactor>
</comment>
<evidence type="ECO:0000256" key="2">
    <source>
        <dbReference type="ARBA" id="ARBA00022485"/>
    </source>
</evidence>
<dbReference type="PROSITE" id="PS51918">
    <property type="entry name" value="RADICAL_SAM"/>
    <property type="match status" value="1"/>
</dbReference>
<dbReference type="InterPro" id="IPR058240">
    <property type="entry name" value="rSAM_sf"/>
</dbReference>
<dbReference type="SFLD" id="SFLDS00029">
    <property type="entry name" value="Radical_SAM"/>
    <property type="match status" value="1"/>
</dbReference>
<keyword evidence="5" id="KW-0408">Iron</keyword>
<accession>A0A5B7ZLR1</accession>
<evidence type="ECO:0000256" key="6">
    <source>
        <dbReference type="ARBA" id="ARBA00023014"/>
    </source>
</evidence>
<dbReference type="InterPro" id="IPR023885">
    <property type="entry name" value="4Fe4S-binding_SPASM_dom"/>
</dbReference>
<dbReference type="InterPro" id="IPR007197">
    <property type="entry name" value="rSAM"/>
</dbReference>
<organism evidence="8 9">
    <name type="scientific">Thermomonas aquatica</name>
    <dbReference type="NCBI Taxonomy" id="2202149"/>
    <lineage>
        <taxon>Bacteria</taxon>
        <taxon>Pseudomonadati</taxon>
        <taxon>Pseudomonadota</taxon>
        <taxon>Gammaproteobacteria</taxon>
        <taxon>Lysobacterales</taxon>
        <taxon>Lysobacteraceae</taxon>
        <taxon>Thermomonas</taxon>
    </lineage>
</organism>
<dbReference type="Proteomes" id="UP000308149">
    <property type="component" value="Chromosome"/>
</dbReference>
<feature type="domain" description="Radical SAM core" evidence="7">
    <location>
        <begin position="41"/>
        <end position="250"/>
    </location>
</feature>
<dbReference type="InterPro" id="IPR013785">
    <property type="entry name" value="Aldolase_TIM"/>
</dbReference>
<dbReference type="CDD" id="cd01335">
    <property type="entry name" value="Radical_SAM"/>
    <property type="match status" value="1"/>
</dbReference>
<dbReference type="InterPro" id="IPR034391">
    <property type="entry name" value="AdoMet-like_SPASM_containing"/>
</dbReference>
<keyword evidence="4" id="KW-0479">Metal-binding</keyword>
<name>A0A5B7ZLR1_9GAMM</name>
<dbReference type="GO" id="GO:0046872">
    <property type="term" value="F:metal ion binding"/>
    <property type="evidence" value="ECO:0007669"/>
    <property type="project" value="UniProtKB-KW"/>
</dbReference>
<dbReference type="SFLD" id="SFLDG01386">
    <property type="entry name" value="main_SPASM_domain-containing"/>
    <property type="match status" value="1"/>
</dbReference>
<keyword evidence="2" id="KW-0004">4Fe-4S</keyword>
<protein>
    <submittedName>
        <fullName evidence="8">Radical SAM protein</fullName>
    </submittedName>
</protein>
<dbReference type="AlphaFoldDB" id="A0A5B7ZLR1"/>
<evidence type="ECO:0000313" key="9">
    <source>
        <dbReference type="Proteomes" id="UP000308149"/>
    </source>
</evidence>
<dbReference type="SUPFAM" id="SSF102114">
    <property type="entry name" value="Radical SAM enzymes"/>
    <property type="match status" value="1"/>
</dbReference>
<reference evidence="8 9" key="1">
    <citation type="submission" date="2019-06" db="EMBL/GenBank/DDBJ databases">
        <title>Thermomonas aquatica sp. nov., isolated from an industrial wastewater treatment plant.</title>
        <authorList>
            <person name="Jeon J.H."/>
            <person name="Park D.-S."/>
        </authorList>
    </citation>
    <scope>NUCLEOTIDE SEQUENCE [LARGE SCALE GENOMIC DNA]</scope>
    <source>
        <strain evidence="8 9">SY21</strain>
    </source>
</reference>
<dbReference type="GO" id="GO:0003824">
    <property type="term" value="F:catalytic activity"/>
    <property type="evidence" value="ECO:0007669"/>
    <property type="project" value="InterPro"/>
</dbReference>
<dbReference type="OrthoDB" id="9792276at2"/>
<dbReference type="SFLD" id="SFLDG01387">
    <property type="entry name" value="BtrN-like_SPASM_domain_contain"/>
    <property type="match status" value="1"/>
</dbReference>
<dbReference type="Pfam" id="PF04055">
    <property type="entry name" value="Radical_SAM"/>
    <property type="match status" value="1"/>
</dbReference>
<dbReference type="Pfam" id="PF13186">
    <property type="entry name" value="SPASM"/>
    <property type="match status" value="1"/>
</dbReference>
<dbReference type="Gene3D" id="3.20.20.70">
    <property type="entry name" value="Aldolase class I"/>
    <property type="match status" value="1"/>
</dbReference>
<keyword evidence="3" id="KW-0949">S-adenosyl-L-methionine</keyword>
<sequence>MRASRRPRRAWHRSPVGSAIRGPGIVAMSLMHQMGTRALELGIPLSVQLDLTYRCNERCVHCYLDHEDHGEMTTSEMLDLLDQLSAAGVFFLTLSGGEIFMRQDLFAIVEHARKLQFSVKLKTNAVMIREAKARRIAELGVDSVQISLYSHDAATQDEITKLPGSFKRTIEGIRYLRDAGVKVSLANVLMAQNADHYKQVQALADDMGVGYTVDATITPMMDGDRGIVDLNMDPARLAGIMHDTSLLGDQVERLLAPPSGPTPLEEAYKTLPCSAGHTACYVSPYGDVFPCVQFPYKVGNVREQAFIDIWKHSPQLNDVRAIRVSDLEGCSSCVHGSSCTRCPGLAYLEGNMRGPSIQDCEKSFARTGVPSKNLQRKQGREIPLQVLVA</sequence>
<evidence type="ECO:0000313" key="8">
    <source>
        <dbReference type="EMBL" id="QDA55878.1"/>
    </source>
</evidence>
<dbReference type="KEGG" id="thes:FHQ07_00350"/>
<keyword evidence="6" id="KW-0411">Iron-sulfur</keyword>
<gene>
    <name evidence="8" type="ORF">FHQ07_00350</name>
</gene>
<evidence type="ECO:0000259" key="7">
    <source>
        <dbReference type="PROSITE" id="PS51918"/>
    </source>
</evidence>
<dbReference type="NCBIfam" id="TIGR04085">
    <property type="entry name" value="rSAM_more_4Fe4S"/>
    <property type="match status" value="1"/>
</dbReference>
<dbReference type="GO" id="GO:0051536">
    <property type="term" value="F:iron-sulfur cluster binding"/>
    <property type="evidence" value="ECO:0007669"/>
    <property type="project" value="UniProtKB-KW"/>
</dbReference>
<evidence type="ECO:0000256" key="3">
    <source>
        <dbReference type="ARBA" id="ARBA00022691"/>
    </source>
</evidence>
<dbReference type="PANTHER" id="PTHR11228:SF7">
    <property type="entry name" value="PQQA PEPTIDE CYCLASE"/>
    <property type="match status" value="1"/>
</dbReference>
<dbReference type="EMBL" id="CP040871">
    <property type="protein sequence ID" value="QDA55878.1"/>
    <property type="molecule type" value="Genomic_DNA"/>
</dbReference>
<dbReference type="SFLD" id="SFLDG01067">
    <property type="entry name" value="SPASM/twitch_domain_containing"/>
    <property type="match status" value="1"/>
</dbReference>
<dbReference type="InterPro" id="IPR050377">
    <property type="entry name" value="Radical_SAM_PqqE_MftC-like"/>
</dbReference>
<evidence type="ECO:0000256" key="4">
    <source>
        <dbReference type="ARBA" id="ARBA00022723"/>
    </source>
</evidence>
<proteinExistence type="predicted"/>
<keyword evidence="9" id="KW-1185">Reference proteome</keyword>
<evidence type="ECO:0000256" key="5">
    <source>
        <dbReference type="ARBA" id="ARBA00023004"/>
    </source>
</evidence>
<dbReference type="PANTHER" id="PTHR11228">
    <property type="entry name" value="RADICAL SAM DOMAIN PROTEIN"/>
    <property type="match status" value="1"/>
</dbReference>
<evidence type="ECO:0000256" key="1">
    <source>
        <dbReference type="ARBA" id="ARBA00001966"/>
    </source>
</evidence>